<dbReference type="HOGENOM" id="CLU_2427845_0_0_1"/>
<accession>A0A0C3BEG0</accession>
<name>A0A0C3BEG0_PILCF</name>
<proteinExistence type="predicted"/>
<gene>
    <name evidence="1" type="ORF">PILCRDRAFT_666497</name>
</gene>
<evidence type="ECO:0000313" key="1">
    <source>
        <dbReference type="EMBL" id="KIM75702.1"/>
    </source>
</evidence>
<sequence>MVERTPTLTCKSKYPQNPHYLLLITMFDTNFTRFPDEEKFGDPSAGNPNDILTRGTNLPLWLKYVHQQILCFTWRTQAGYDSLLTVSGLDH</sequence>
<keyword evidence="2" id="KW-1185">Reference proteome</keyword>
<reference evidence="1 2" key="1">
    <citation type="submission" date="2014-04" db="EMBL/GenBank/DDBJ databases">
        <authorList>
            <consortium name="DOE Joint Genome Institute"/>
            <person name="Kuo A."/>
            <person name="Tarkka M."/>
            <person name="Buscot F."/>
            <person name="Kohler A."/>
            <person name="Nagy L.G."/>
            <person name="Floudas D."/>
            <person name="Copeland A."/>
            <person name="Barry K.W."/>
            <person name="Cichocki N."/>
            <person name="Veneault-Fourrey C."/>
            <person name="LaButti K."/>
            <person name="Lindquist E.A."/>
            <person name="Lipzen A."/>
            <person name="Lundell T."/>
            <person name="Morin E."/>
            <person name="Murat C."/>
            <person name="Sun H."/>
            <person name="Tunlid A."/>
            <person name="Henrissat B."/>
            <person name="Grigoriev I.V."/>
            <person name="Hibbett D.S."/>
            <person name="Martin F."/>
            <person name="Nordberg H.P."/>
            <person name="Cantor M.N."/>
            <person name="Hua S.X."/>
        </authorList>
    </citation>
    <scope>NUCLEOTIDE SEQUENCE [LARGE SCALE GENOMIC DNA]</scope>
    <source>
        <strain evidence="1 2">F 1598</strain>
    </source>
</reference>
<dbReference type="InParanoid" id="A0A0C3BEG0"/>
<reference evidence="2" key="2">
    <citation type="submission" date="2015-01" db="EMBL/GenBank/DDBJ databases">
        <title>Evolutionary Origins and Diversification of the Mycorrhizal Mutualists.</title>
        <authorList>
            <consortium name="DOE Joint Genome Institute"/>
            <consortium name="Mycorrhizal Genomics Consortium"/>
            <person name="Kohler A."/>
            <person name="Kuo A."/>
            <person name="Nagy L.G."/>
            <person name="Floudas D."/>
            <person name="Copeland A."/>
            <person name="Barry K.W."/>
            <person name="Cichocki N."/>
            <person name="Veneault-Fourrey C."/>
            <person name="LaButti K."/>
            <person name="Lindquist E.A."/>
            <person name="Lipzen A."/>
            <person name="Lundell T."/>
            <person name="Morin E."/>
            <person name="Murat C."/>
            <person name="Riley R."/>
            <person name="Ohm R."/>
            <person name="Sun H."/>
            <person name="Tunlid A."/>
            <person name="Henrissat B."/>
            <person name="Grigoriev I.V."/>
            <person name="Hibbett D.S."/>
            <person name="Martin F."/>
        </authorList>
    </citation>
    <scope>NUCLEOTIDE SEQUENCE [LARGE SCALE GENOMIC DNA]</scope>
    <source>
        <strain evidence="2">F 1598</strain>
    </source>
</reference>
<dbReference type="AlphaFoldDB" id="A0A0C3BEG0"/>
<dbReference type="Proteomes" id="UP000054166">
    <property type="component" value="Unassembled WGS sequence"/>
</dbReference>
<protein>
    <submittedName>
        <fullName evidence="1">Uncharacterized protein</fullName>
    </submittedName>
</protein>
<organism evidence="1 2">
    <name type="scientific">Piloderma croceum (strain F 1598)</name>
    <dbReference type="NCBI Taxonomy" id="765440"/>
    <lineage>
        <taxon>Eukaryota</taxon>
        <taxon>Fungi</taxon>
        <taxon>Dikarya</taxon>
        <taxon>Basidiomycota</taxon>
        <taxon>Agaricomycotina</taxon>
        <taxon>Agaricomycetes</taxon>
        <taxon>Agaricomycetidae</taxon>
        <taxon>Atheliales</taxon>
        <taxon>Atheliaceae</taxon>
        <taxon>Piloderma</taxon>
    </lineage>
</organism>
<evidence type="ECO:0000313" key="2">
    <source>
        <dbReference type="Proteomes" id="UP000054166"/>
    </source>
</evidence>
<dbReference type="EMBL" id="KN833043">
    <property type="protein sequence ID" value="KIM75702.1"/>
    <property type="molecule type" value="Genomic_DNA"/>
</dbReference>